<reference evidence="1 2" key="1">
    <citation type="submission" date="2020-08" db="EMBL/GenBank/DDBJ databases">
        <title>Sequencing the genomes of 1000 actinobacteria strains.</title>
        <authorList>
            <person name="Klenk H.-P."/>
        </authorList>
    </citation>
    <scope>NUCLEOTIDE SEQUENCE [LARGE SCALE GENOMIC DNA]</scope>
    <source>
        <strain evidence="1 2">DSM 40084</strain>
    </source>
</reference>
<dbReference type="InterPro" id="IPR007434">
    <property type="entry name" value="FemAB-like"/>
</dbReference>
<protein>
    <submittedName>
        <fullName evidence="1">Putative N-acyltransferase</fullName>
    </submittedName>
</protein>
<dbReference type="Pfam" id="PF04339">
    <property type="entry name" value="FemAB_like"/>
    <property type="match status" value="1"/>
</dbReference>
<dbReference type="Proteomes" id="UP000590647">
    <property type="component" value="Unassembled WGS sequence"/>
</dbReference>
<dbReference type="SUPFAM" id="SSF55729">
    <property type="entry name" value="Acyl-CoA N-acyltransferases (Nat)"/>
    <property type="match status" value="1"/>
</dbReference>
<sequence length="389" mass="43446">MTTGLRVANRISQIAEFWKPLADELYALPNWLQTAEQRSAGACHYAVLRRDGSPVGALVGYETLPDSWFFTNPVALLTQSTSTLEPFLDETERSELLAAAGQLTQAQARLYPALVSVLPSGYLPGLLRGAGADGTVTEQLADELGRLADEHGYATTAVMHVREEDTDLRERLVGRGYLPFASVGDCVLHTPWDDFDDYLASLTSPRPNRIRREIRSFTESGAVLRETPLNALGEEHARLHALHMRRYGHEAEVAASRQLIANIQAHPTGRGRVLEARRGDELVGFVVFYELGQTFHPKMIGIAEGEKRAFTYFNLTYYGLIRIALAEGIRCIGYGPEAYEAKALRGCSLERRVNHVLVPREFRGPATRAAELVDRAYRRRMDRHDWARG</sequence>
<gene>
    <name evidence="1" type="ORF">HDA41_000853</name>
</gene>
<accession>A0A7W9GZI3</accession>
<keyword evidence="1" id="KW-0808">Transferase</keyword>
<evidence type="ECO:0000313" key="1">
    <source>
        <dbReference type="EMBL" id="MBB5792889.1"/>
    </source>
</evidence>
<keyword evidence="2" id="KW-1185">Reference proteome</keyword>
<proteinExistence type="predicted"/>
<organism evidence="1 2">
    <name type="scientific">Streptomyces caelestis</name>
    <dbReference type="NCBI Taxonomy" id="36816"/>
    <lineage>
        <taxon>Bacteria</taxon>
        <taxon>Bacillati</taxon>
        <taxon>Actinomycetota</taxon>
        <taxon>Actinomycetes</taxon>
        <taxon>Kitasatosporales</taxon>
        <taxon>Streptomycetaceae</taxon>
        <taxon>Streptomyces</taxon>
    </lineage>
</organism>
<dbReference type="AlphaFoldDB" id="A0A7W9GZI3"/>
<dbReference type="InterPro" id="IPR016181">
    <property type="entry name" value="Acyl_CoA_acyltransferase"/>
</dbReference>
<dbReference type="RefSeq" id="WP_184980772.1">
    <property type="nucleotide sequence ID" value="NZ_JACHNE010000001.1"/>
</dbReference>
<keyword evidence="1" id="KW-0012">Acyltransferase</keyword>
<evidence type="ECO:0000313" key="2">
    <source>
        <dbReference type="Proteomes" id="UP000590647"/>
    </source>
</evidence>
<dbReference type="GO" id="GO:0016746">
    <property type="term" value="F:acyltransferase activity"/>
    <property type="evidence" value="ECO:0007669"/>
    <property type="project" value="UniProtKB-KW"/>
</dbReference>
<name>A0A7W9GZI3_9ACTN</name>
<dbReference type="EMBL" id="JACHNE010000001">
    <property type="protein sequence ID" value="MBB5792889.1"/>
    <property type="molecule type" value="Genomic_DNA"/>
</dbReference>
<dbReference type="Gene3D" id="3.40.630.30">
    <property type="match status" value="1"/>
</dbReference>
<comment type="caution">
    <text evidence="1">The sequence shown here is derived from an EMBL/GenBank/DDBJ whole genome shotgun (WGS) entry which is preliminary data.</text>
</comment>